<feature type="compositionally biased region" description="Basic and acidic residues" evidence="7">
    <location>
        <begin position="413"/>
        <end position="433"/>
    </location>
</feature>
<comment type="subcellular location">
    <subcellularLocation>
        <location evidence="1">Membrane</location>
        <topology evidence="1">Single-pass membrane protein</topology>
    </subcellularLocation>
</comment>
<keyword evidence="10" id="KW-1185">Reference proteome</keyword>
<feature type="region of interest" description="Disordered" evidence="7">
    <location>
        <begin position="391"/>
        <end position="444"/>
    </location>
</feature>
<evidence type="ECO:0000256" key="1">
    <source>
        <dbReference type="ARBA" id="ARBA00004167"/>
    </source>
</evidence>
<evidence type="ECO:0000256" key="8">
    <source>
        <dbReference type="SAM" id="Phobius"/>
    </source>
</evidence>
<dbReference type="GO" id="GO:0016020">
    <property type="term" value="C:membrane"/>
    <property type="evidence" value="ECO:0007669"/>
    <property type="project" value="UniProtKB-SubCell"/>
</dbReference>
<evidence type="ECO:0000256" key="3">
    <source>
        <dbReference type="ARBA" id="ARBA00022692"/>
    </source>
</evidence>
<dbReference type="InterPro" id="IPR010635">
    <property type="entry name" value="Heparan_SO4-6-sulfoTrfase"/>
</dbReference>
<keyword evidence="6" id="KW-0325">Glycoprotein</keyword>
<dbReference type="Proteomes" id="UP000250321">
    <property type="component" value="Unassembled WGS sequence"/>
</dbReference>
<keyword evidence="2 9" id="KW-0808">Transferase</keyword>
<proteinExistence type="predicted"/>
<evidence type="ECO:0000256" key="5">
    <source>
        <dbReference type="ARBA" id="ARBA00023136"/>
    </source>
</evidence>
<keyword evidence="5 8" id="KW-0472">Membrane</keyword>
<dbReference type="EMBL" id="PJQY01002708">
    <property type="protein sequence ID" value="PQM43208.1"/>
    <property type="molecule type" value="Genomic_DNA"/>
</dbReference>
<protein>
    <submittedName>
        <fullName evidence="9">Protein-tyrosine sulfotransferase</fullName>
    </submittedName>
</protein>
<sequence length="574" mass="65514">MCSARPHHLNRYVLGSVKTSFTRKSPAKKLFSIVGPQSSLIGLTAVCQSPNTVYEHETPNFDTVCGVGIRCMDPTLKFSILLLLLGLGCHSWGSHNSSTAVNASPIKNDFEHCERVVKKWAFSSLQQEVKDKHTLRDLLFFLHVPRTGGRTYFHCFLRKLYYSSLECPRSYDKLRFDPRKQQCRLLVTHDDYSMMSKLPRERTSVVTILRNPVDRVFSTYEFSVEVAARFLVHPNLTSATQMTRRIRAKTKGVSTLDIWPWKYLVPWMREDLFTRRDGRKLRGSNNFQGKDPYNMEEIVMPLHKFINHPIAQEVVHNGATFQVAGLTNNSYLSVAHEVRHCVHKYKLLGDHVLQVAKKRLDDMLYVGLTEEHRESATMFANVVGAQVISQLGGSNSSEESATDSKSEQNYSDSDSKPDNNDLRNRTPNGKESEFASPETVEPAKGNMTVEELMESYEDCISNLRKSQTLRHNASLKRISPANFTKEARLQVPEAVLQQIRQLNHLDLELYKHAQNIFAKQHKRNFGITEIWRRMLKSSYGTGIKVLSLGATLVLLLLAFHVFVNAKRRTSKVKV</sequence>
<dbReference type="AlphaFoldDB" id="A0A314V1Q9"/>
<dbReference type="SUPFAM" id="SSF52540">
    <property type="entry name" value="P-loop containing nucleoside triphosphate hydrolases"/>
    <property type="match status" value="1"/>
</dbReference>
<dbReference type="GO" id="GO:0017095">
    <property type="term" value="F:heparan sulfate 6-sulfotransferase activity"/>
    <property type="evidence" value="ECO:0007669"/>
    <property type="project" value="TreeGrafter"/>
</dbReference>
<evidence type="ECO:0000256" key="6">
    <source>
        <dbReference type="ARBA" id="ARBA00023180"/>
    </source>
</evidence>
<keyword evidence="3 8" id="KW-0812">Transmembrane</keyword>
<accession>A0A314V1Q9</accession>
<feature type="transmembrane region" description="Helical" evidence="8">
    <location>
        <begin position="542"/>
        <end position="563"/>
    </location>
</feature>
<name>A0A314V1Q9_PRUYE</name>
<gene>
    <name evidence="9" type="ORF">Pyn_25574</name>
</gene>
<evidence type="ECO:0000256" key="2">
    <source>
        <dbReference type="ARBA" id="ARBA00022679"/>
    </source>
</evidence>
<dbReference type="PANTHER" id="PTHR12812">
    <property type="entry name" value="HEPARAN SULFATE 6-O-SULFOTRANSFERASE 3"/>
    <property type="match status" value="1"/>
</dbReference>
<dbReference type="OrthoDB" id="406981at2759"/>
<dbReference type="Gene3D" id="3.40.50.300">
    <property type="entry name" value="P-loop containing nucleotide triphosphate hydrolases"/>
    <property type="match status" value="1"/>
</dbReference>
<evidence type="ECO:0000256" key="7">
    <source>
        <dbReference type="SAM" id="MobiDB-lite"/>
    </source>
</evidence>
<comment type="caution">
    <text evidence="9">The sequence shown here is derived from an EMBL/GenBank/DDBJ whole genome shotgun (WGS) entry which is preliminary data.</text>
</comment>
<organism evidence="9 10">
    <name type="scientific">Prunus yedoensis var. nudiflora</name>
    <dbReference type="NCBI Taxonomy" id="2094558"/>
    <lineage>
        <taxon>Eukaryota</taxon>
        <taxon>Viridiplantae</taxon>
        <taxon>Streptophyta</taxon>
        <taxon>Embryophyta</taxon>
        <taxon>Tracheophyta</taxon>
        <taxon>Spermatophyta</taxon>
        <taxon>Magnoliopsida</taxon>
        <taxon>eudicotyledons</taxon>
        <taxon>Gunneridae</taxon>
        <taxon>Pentapetalae</taxon>
        <taxon>rosids</taxon>
        <taxon>fabids</taxon>
        <taxon>Rosales</taxon>
        <taxon>Rosaceae</taxon>
        <taxon>Amygdaloideae</taxon>
        <taxon>Amygdaleae</taxon>
        <taxon>Prunus</taxon>
    </lineage>
</organism>
<evidence type="ECO:0000313" key="10">
    <source>
        <dbReference type="Proteomes" id="UP000250321"/>
    </source>
</evidence>
<reference evidence="9 10" key="1">
    <citation type="submission" date="2018-02" db="EMBL/GenBank/DDBJ databases">
        <title>Draft genome of wild Prunus yedoensis var. nudiflora.</title>
        <authorList>
            <person name="Baek S."/>
            <person name="Kim J.-H."/>
            <person name="Choi K."/>
            <person name="Kim G.-B."/>
            <person name="Cho A."/>
            <person name="Jang H."/>
            <person name="Shin C.-H."/>
            <person name="Yu H.-J."/>
            <person name="Mun J.-H."/>
        </authorList>
    </citation>
    <scope>NUCLEOTIDE SEQUENCE [LARGE SCALE GENOMIC DNA]</scope>
    <source>
        <strain evidence="10">cv. Jeju island</strain>
        <tissue evidence="9">Leaf</tissue>
    </source>
</reference>
<dbReference type="InterPro" id="IPR027417">
    <property type="entry name" value="P-loop_NTPase"/>
</dbReference>
<dbReference type="STRING" id="2094558.A0A314V1Q9"/>
<dbReference type="PANTHER" id="PTHR12812:SF0">
    <property type="entry name" value="HEPARAN-SULFATE 6-O-SULFOTRANSFERASE"/>
    <property type="match status" value="1"/>
</dbReference>
<evidence type="ECO:0000313" key="9">
    <source>
        <dbReference type="EMBL" id="PQM43208.1"/>
    </source>
</evidence>
<evidence type="ECO:0000256" key="4">
    <source>
        <dbReference type="ARBA" id="ARBA00022989"/>
    </source>
</evidence>
<keyword evidence="4 8" id="KW-1133">Transmembrane helix</keyword>